<evidence type="ECO:0000313" key="3">
    <source>
        <dbReference type="EMBL" id="KAK8100419.1"/>
    </source>
</evidence>
<gene>
    <name evidence="3" type="ORF">PG999_010793</name>
</gene>
<evidence type="ECO:0000259" key="2">
    <source>
        <dbReference type="Pfam" id="PF14856"/>
    </source>
</evidence>
<organism evidence="3 4">
    <name type="scientific">Apiospora kogelbergensis</name>
    <dbReference type="NCBI Taxonomy" id="1337665"/>
    <lineage>
        <taxon>Eukaryota</taxon>
        <taxon>Fungi</taxon>
        <taxon>Dikarya</taxon>
        <taxon>Ascomycota</taxon>
        <taxon>Pezizomycotina</taxon>
        <taxon>Sordariomycetes</taxon>
        <taxon>Xylariomycetidae</taxon>
        <taxon>Amphisphaeriales</taxon>
        <taxon>Apiosporaceae</taxon>
        <taxon>Apiospora</taxon>
    </lineage>
</organism>
<sequence>MHTSAFLSSLLVSLLPAATAQWCKGQPNKPGYCTPQTWTNLTTADSPKTGECEDACWGVASDAGDWGANLTGVAAGQRRSVVGYACGFSLGRGPNQPDPLEFDFQNQDILDIYQGAIDRFATADGRVAATGTMVCQGKSLQWWVD</sequence>
<keyword evidence="4" id="KW-1185">Reference proteome</keyword>
<evidence type="ECO:0000313" key="4">
    <source>
        <dbReference type="Proteomes" id="UP001392437"/>
    </source>
</evidence>
<keyword evidence="1" id="KW-0732">Signal</keyword>
<comment type="caution">
    <text evidence="3">The sequence shown here is derived from an EMBL/GenBank/DDBJ whole genome shotgun (WGS) entry which is preliminary data.</text>
</comment>
<dbReference type="AlphaFoldDB" id="A0AAW0QDU0"/>
<reference evidence="3 4" key="1">
    <citation type="submission" date="2023-01" db="EMBL/GenBank/DDBJ databases">
        <title>Analysis of 21 Apiospora genomes using comparative genomics revels a genus with tremendous synthesis potential of carbohydrate active enzymes and secondary metabolites.</title>
        <authorList>
            <person name="Sorensen T."/>
        </authorList>
    </citation>
    <scope>NUCLEOTIDE SEQUENCE [LARGE SCALE GENOMIC DNA]</scope>
    <source>
        <strain evidence="3 4">CBS 117206</strain>
    </source>
</reference>
<accession>A0AAW0QDU0</accession>
<name>A0AAW0QDU0_9PEZI</name>
<protein>
    <submittedName>
        <fullName evidence="3">Chitinase</fullName>
    </submittedName>
</protein>
<feature type="domain" description="Ecp2 effector protein-like" evidence="2">
    <location>
        <begin position="32"/>
        <end position="135"/>
    </location>
</feature>
<dbReference type="Pfam" id="PF14856">
    <property type="entry name" value="Hce2"/>
    <property type="match status" value="1"/>
</dbReference>
<dbReference type="EMBL" id="JAQQWP010000009">
    <property type="protein sequence ID" value="KAK8100419.1"/>
    <property type="molecule type" value="Genomic_DNA"/>
</dbReference>
<dbReference type="Proteomes" id="UP001392437">
    <property type="component" value="Unassembled WGS sequence"/>
</dbReference>
<dbReference type="InterPro" id="IPR029226">
    <property type="entry name" value="Ecp2-like"/>
</dbReference>
<feature type="chain" id="PRO_5043777065" evidence="1">
    <location>
        <begin position="21"/>
        <end position="145"/>
    </location>
</feature>
<feature type="signal peptide" evidence="1">
    <location>
        <begin position="1"/>
        <end position="20"/>
    </location>
</feature>
<evidence type="ECO:0000256" key="1">
    <source>
        <dbReference type="SAM" id="SignalP"/>
    </source>
</evidence>
<proteinExistence type="predicted"/>